<evidence type="ECO:0000313" key="2">
    <source>
        <dbReference type="EMBL" id="CAK9187178.1"/>
    </source>
</evidence>
<evidence type="ECO:0000313" key="3">
    <source>
        <dbReference type="Proteomes" id="UP001642360"/>
    </source>
</evidence>
<proteinExistence type="predicted"/>
<reference evidence="2 3" key="1">
    <citation type="submission" date="2024-02" db="EMBL/GenBank/DDBJ databases">
        <authorList>
            <person name="Vignale AGUSTIN F."/>
            <person name="Sosa J E."/>
            <person name="Modenutti C."/>
        </authorList>
    </citation>
    <scope>NUCLEOTIDE SEQUENCE [LARGE SCALE GENOMIC DNA]</scope>
</reference>
<dbReference type="Pfam" id="PF16206">
    <property type="entry name" value="Mon2_C"/>
    <property type="match status" value="1"/>
</dbReference>
<protein>
    <recommendedName>
        <fullName evidence="1">Mon2 C-terminal domain-containing protein</fullName>
    </recommendedName>
</protein>
<organism evidence="2 3">
    <name type="scientific">Ilex paraguariensis</name>
    <name type="common">yerba mate</name>
    <dbReference type="NCBI Taxonomy" id="185542"/>
    <lineage>
        <taxon>Eukaryota</taxon>
        <taxon>Viridiplantae</taxon>
        <taxon>Streptophyta</taxon>
        <taxon>Embryophyta</taxon>
        <taxon>Tracheophyta</taxon>
        <taxon>Spermatophyta</taxon>
        <taxon>Magnoliopsida</taxon>
        <taxon>eudicotyledons</taxon>
        <taxon>Gunneridae</taxon>
        <taxon>Pentapetalae</taxon>
        <taxon>asterids</taxon>
        <taxon>campanulids</taxon>
        <taxon>Aquifoliales</taxon>
        <taxon>Aquifoliaceae</taxon>
        <taxon>Ilex</taxon>
    </lineage>
</organism>
<accession>A0ABC8V1G6</accession>
<feature type="domain" description="Mon2 C-terminal" evidence="1">
    <location>
        <begin position="48"/>
        <end position="242"/>
    </location>
</feature>
<gene>
    <name evidence="2" type="ORF">ILEXP_LOCUS57690</name>
</gene>
<dbReference type="InterPro" id="IPR032817">
    <property type="entry name" value="Mon2_C"/>
</dbReference>
<sequence length="319" mass="36127">MRTRRDSPDAALWRLAVEGFNRIIVDDTCKLAANYGIDPSISRLARIRIWKEIADVYEIFLVGYCGRALPSNSLSALELKADESLEMSILDILGDKILKSQIDAPLDILQRLVTTLDRCASRTCSLPIETVELMPSHCSRFSLTCLHKLFSLSSFSNEDGDWNMTRSEVSKTSTMILVSRCEYILKKFLSDEIDLGARLHQFNGNSDPTLYAGECPLPPARVEEIIFVLQELAHLVIHLDTASVLPLHPHLMGGILEENRGRRSHLLVLFPSFCELVISRIVFLSCEPLLVYAEKLELEGWCKYYLYSSLKNWDCRSLA</sequence>
<dbReference type="EMBL" id="CAUOFW020009836">
    <property type="protein sequence ID" value="CAK9187178.1"/>
    <property type="molecule type" value="Genomic_DNA"/>
</dbReference>
<dbReference type="PANTHER" id="PTHR34199">
    <property type="entry name" value="NUMOD3 MOTIF FAMILY PROTEIN, EXPRESSED"/>
    <property type="match status" value="1"/>
</dbReference>
<comment type="caution">
    <text evidence="2">The sequence shown here is derived from an EMBL/GenBank/DDBJ whole genome shotgun (WGS) entry which is preliminary data.</text>
</comment>
<evidence type="ECO:0000259" key="1">
    <source>
        <dbReference type="Pfam" id="PF16206"/>
    </source>
</evidence>
<dbReference type="PANTHER" id="PTHR34199:SF4">
    <property type="entry name" value="ARM REPEAT SUPERFAMILY PROTEIN"/>
    <property type="match status" value="1"/>
</dbReference>
<name>A0ABC8V1G6_9AQUA</name>
<keyword evidence="3" id="KW-1185">Reference proteome</keyword>
<dbReference type="Proteomes" id="UP001642360">
    <property type="component" value="Unassembled WGS sequence"/>
</dbReference>
<dbReference type="AlphaFoldDB" id="A0ABC8V1G6"/>